<organism evidence="1 2">
    <name type="scientific">Paenibacillus profundus</name>
    <dbReference type="NCBI Taxonomy" id="1173085"/>
    <lineage>
        <taxon>Bacteria</taxon>
        <taxon>Bacillati</taxon>
        <taxon>Bacillota</taxon>
        <taxon>Bacilli</taxon>
        <taxon>Bacillales</taxon>
        <taxon>Paenibacillaceae</taxon>
        <taxon>Paenibacillus</taxon>
    </lineage>
</organism>
<comment type="caution">
    <text evidence="1">The sequence shown here is derived from an EMBL/GenBank/DDBJ whole genome shotgun (WGS) entry which is preliminary data.</text>
</comment>
<protein>
    <submittedName>
        <fullName evidence="1">Uncharacterized protein</fullName>
    </submittedName>
</protein>
<accession>A0ABS8YPP8</accession>
<name>A0ABS8YPP8_9BACL</name>
<keyword evidence="2" id="KW-1185">Reference proteome</keyword>
<proteinExistence type="predicted"/>
<dbReference type="EMBL" id="JAJNBZ010000026">
    <property type="protein sequence ID" value="MCE5172282.1"/>
    <property type="molecule type" value="Genomic_DNA"/>
</dbReference>
<evidence type="ECO:0000313" key="1">
    <source>
        <dbReference type="EMBL" id="MCE5172282.1"/>
    </source>
</evidence>
<reference evidence="1 2" key="1">
    <citation type="submission" date="2021-11" db="EMBL/GenBank/DDBJ databases">
        <title>Draft genome sequence of Paenibacillus profundus YoMME, a new Gram-positive bacteria with exoelectrogenic properties.</title>
        <authorList>
            <person name="Hubenova Y."/>
            <person name="Hubenova E."/>
            <person name="Manasiev Y."/>
            <person name="Peykov S."/>
            <person name="Mitov M."/>
        </authorList>
    </citation>
    <scope>NUCLEOTIDE SEQUENCE [LARGE SCALE GENOMIC DNA]</scope>
    <source>
        <strain evidence="1 2">YoMME</strain>
    </source>
</reference>
<dbReference type="Proteomes" id="UP001199916">
    <property type="component" value="Unassembled WGS sequence"/>
</dbReference>
<gene>
    <name evidence="1" type="ORF">LQV63_23670</name>
</gene>
<sequence length="190" mass="21165">MKKKIYTLLGIVIIFACAFVIQRNIADSKAIHFDPQQLTVMEALHAGMLEAQKWDSGAVPLYLTSVDDELGKKSGQDGRRRRWNLQVSTPDHKRAVVSIRDGIVEKVYPGVGPYIPEMVVSSEEINIDSPQLVIKSKQERNLLPGIDWANGYHFVLQVLNGQSTITVVGLDNSTKLQQIIYDSSSGEIMN</sequence>
<dbReference type="RefSeq" id="WP_233698506.1">
    <property type="nucleotide sequence ID" value="NZ_JAJNBZ010000026.1"/>
</dbReference>
<evidence type="ECO:0000313" key="2">
    <source>
        <dbReference type="Proteomes" id="UP001199916"/>
    </source>
</evidence>
<dbReference type="PROSITE" id="PS51257">
    <property type="entry name" value="PROKAR_LIPOPROTEIN"/>
    <property type="match status" value="1"/>
</dbReference>